<name>A0A5C3PLI1_9APHY</name>
<proteinExistence type="predicted"/>
<reference evidence="2 3" key="1">
    <citation type="journal article" date="2019" name="Nat. Ecol. Evol.">
        <title>Megaphylogeny resolves global patterns of mushroom evolution.</title>
        <authorList>
            <person name="Varga T."/>
            <person name="Krizsan K."/>
            <person name="Foldi C."/>
            <person name="Dima B."/>
            <person name="Sanchez-Garcia M."/>
            <person name="Sanchez-Ramirez S."/>
            <person name="Szollosi G.J."/>
            <person name="Szarkandi J.G."/>
            <person name="Papp V."/>
            <person name="Albert L."/>
            <person name="Andreopoulos W."/>
            <person name="Angelini C."/>
            <person name="Antonin V."/>
            <person name="Barry K.W."/>
            <person name="Bougher N.L."/>
            <person name="Buchanan P."/>
            <person name="Buyck B."/>
            <person name="Bense V."/>
            <person name="Catcheside P."/>
            <person name="Chovatia M."/>
            <person name="Cooper J."/>
            <person name="Damon W."/>
            <person name="Desjardin D."/>
            <person name="Finy P."/>
            <person name="Geml J."/>
            <person name="Haridas S."/>
            <person name="Hughes K."/>
            <person name="Justo A."/>
            <person name="Karasinski D."/>
            <person name="Kautmanova I."/>
            <person name="Kiss B."/>
            <person name="Kocsube S."/>
            <person name="Kotiranta H."/>
            <person name="LaButti K.M."/>
            <person name="Lechner B.E."/>
            <person name="Liimatainen K."/>
            <person name="Lipzen A."/>
            <person name="Lukacs Z."/>
            <person name="Mihaltcheva S."/>
            <person name="Morgado L.N."/>
            <person name="Niskanen T."/>
            <person name="Noordeloos M.E."/>
            <person name="Ohm R.A."/>
            <person name="Ortiz-Santana B."/>
            <person name="Ovrebo C."/>
            <person name="Racz N."/>
            <person name="Riley R."/>
            <person name="Savchenko A."/>
            <person name="Shiryaev A."/>
            <person name="Soop K."/>
            <person name="Spirin V."/>
            <person name="Szebenyi C."/>
            <person name="Tomsovsky M."/>
            <person name="Tulloss R.E."/>
            <person name="Uehling J."/>
            <person name="Grigoriev I.V."/>
            <person name="Vagvolgyi C."/>
            <person name="Papp T."/>
            <person name="Martin F.M."/>
            <person name="Miettinen O."/>
            <person name="Hibbett D.S."/>
            <person name="Nagy L.G."/>
        </authorList>
    </citation>
    <scope>NUCLEOTIDE SEQUENCE [LARGE SCALE GENOMIC DNA]</scope>
    <source>
        <strain evidence="2 3">HHB13444</strain>
    </source>
</reference>
<dbReference type="Proteomes" id="UP000308197">
    <property type="component" value="Unassembled WGS sequence"/>
</dbReference>
<dbReference type="EMBL" id="ML211053">
    <property type="protein sequence ID" value="TFK90172.1"/>
    <property type="molecule type" value="Genomic_DNA"/>
</dbReference>
<evidence type="ECO:0000313" key="3">
    <source>
        <dbReference type="Proteomes" id="UP000308197"/>
    </source>
</evidence>
<feature type="region of interest" description="Disordered" evidence="1">
    <location>
        <begin position="133"/>
        <end position="153"/>
    </location>
</feature>
<protein>
    <submittedName>
        <fullName evidence="2">Uncharacterized protein</fullName>
    </submittedName>
</protein>
<sequence>MRLRSTTLAISCGPADILKYLALPDIPPDLPLPDLDSCLKAPCLCQAARLLLLPPFLRRCGGPLPSTISSGRKPCYTLFTVVRNKGSPARKCKHKTRKSASQCGTHRRTQTPPRLCVGRSGMVVKILPPARFGTSDDYSRPAASASRYESPRL</sequence>
<accession>A0A5C3PLI1</accession>
<feature type="region of interest" description="Disordered" evidence="1">
    <location>
        <begin position="91"/>
        <end position="114"/>
    </location>
</feature>
<dbReference type="AlphaFoldDB" id="A0A5C3PLI1"/>
<organism evidence="2 3">
    <name type="scientific">Polyporus arcularius HHB13444</name>
    <dbReference type="NCBI Taxonomy" id="1314778"/>
    <lineage>
        <taxon>Eukaryota</taxon>
        <taxon>Fungi</taxon>
        <taxon>Dikarya</taxon>
        <taxon>Basidiomycota</taxon>
        <taxon>Agaricomycotina</taxon>
        <taxon>Agaricomycetes</taxon>
        <taxon>Polyporales</taxon>
        <taxon>Polyporaceae</taxon>
        <taxon>Polyporus</taxon>
    </lineage>
</organism>
<dbReference type="InParanoid" id="A0A5C3PLI1"/>
<evidence type="ECO:0000256" key="1">
    <source>
        <dbReference type="SAM" id="MobiDB-lite"/>
    </source>
</evidence>
<evidence type="ECO:0000313" key="2">
    <source>
        <dbReference type="EMBL" id="TFK90172.1"/>
    </source>
</evidence>
<gene>
    <name evidence="2" type="ORF">K466DRAFT_400630</name>
</gene>
<keyword evidence="3" id="KW-1185">Reference proteome</keyword>